<evidence type="ECO:0000313" key="2">
    <source>
        <dbReference type="Proteomes" id="UP000037432"/>
    </source>
</evidence>
<accession>A0A0J7ZMQ2</accession>
<reference evidence="1 2" key="1">
    <citation type="submission" date="2015-06" db="EMBL/GenBank/DDBJ databases">
        <authorList>
            <person name="Ju K.-S."/>
            <person name="Doroghazi J.R."/>
            <person name="Metcalf W.W."/>
        </authorList>
    </citation>
    <scope>NUCLEOTIDE SEQUENCE [LARGE SCALE GENOMIC DNA]</scope>
    <source>
        <strain evidence="1 2">NRRL 3414</strain>
    </source>
</reference>
<protein>
    <submittedName>
        <fullName evidence="1">Uncharacterized protein</fullName>
    </submittedName>
</protein>
<evidence type="ECO:0000313" key="1">
    <source>
        <dbReference type="EMBL" id="KMS76667.1"/>
    </source>
</evidence>
<organism evidence="1 2">
    <name type="scientific">Streptomyces viridochromogenes</name>
    <dbReference type="NCBI Taxonomy" id="1938"/>
    <lineage>
        <taxon>Bacteria</taxon>
        <taxon>Bacillati</taxon>
        <taxon>Actinomycetota</taxon>
        <taxon>Actinomycetes</taxon>
        <taxon>Kitasatosporales</taxon>
        <taxon>Streptomycetaceae</taxon>
        <taxon>Streptomyces</taxon>
    </lineage>
</organism>
<dbReference type="Proteomes" id="UP000037432">
    <property type="component" value="Unassembled WGS sequence"/>
</dbReference>
<name>A0A0J7ZMQ2_STRVR</name>
<dbReference type="EMBL" id="LFNT01000002">
    <property type="protein sequence ID" value="KMS76667.1"/>
    <property type="molecule type" value="Genomic_DNA"/>
</dbReference>
<gene>
    <name evidence="1" type="ORF">ACM01_02070</name>
</gene>
<dbReference type="AlphaFoldDB" id="A0A0J7ZMQ2"/>
<sequence length="69" mass="7012">MASASVVEVVGEYFAHLGHVLRALRGEVPPDAAMTFLASSAACSGSFASARATASHDRYGATSRACVAP</sequence>
<proteinExistence type="predicted"/>
<comment type="caution">
    <text evidence="1">The sequence shown here is derived from an EMBL/GenBank/DDBJ whole genome shotgun (WGS) entry which is preliminary data.</text>
</comment>